<evidence type="ECO:0000256" key="4">
    <source>
        <dbReference type="ARBA" id="ARBA00023163"/>
    </source>
</evidence>
<feature type="domain" description="HTH asnC-type" evidence="5">
    <location>
        <begin position="1"/>
        <end position="62"/>
    </location>
</feature>
<dbReference type="GO" id="GO:0043201">
    <property type="term" value="P:response to L-leucine"/>
    <property type="evidence" value="ECO:0007669"/>
    <property type="project" value="TreeGrafter"/>
</dbReference>
<keyword evidence="2" id="KW-0238">DNA-binding</keyword>
<dbReference type="PROSITE" id="PS00519">
    <property type="entry name" value="HTH_ASNC_1"/>
    <property type="match status" value="1"/>
</dbReference>
<dbReference type="Pfam" id="PF01037">
    <property type="entry name" value="AsnC_trans_reg"/>
    <property type="match status" value="1"/>
</dbReference>
<evidence type="ECO:0000256" key="2">
    <source>
        <dbReference type="ARBA" id="ARBA00023125"/>
    </source>
</evidence>
<dbReference type="eggNOG" id="COG1522">
    <property type="taxonomic scope" value="Bacteria"/>
</dbReference>
<evidence type="ECO:0000313" key="7">
    <source>
        <dbReference type="Proteomes" id="UP000002931"/>
    </source>
</evidence>
<reference evidence="6 7" key="1">
    <citation type="journal article" date="2010" name="J. Bacteriol.">
        <title>Genome sequences of Pelagibaca bermudensis HTCC2601T and Maritimibacter alkaliphilus HTCC2654T, the type strains of two marine Roseobacter genera.</title>
        <authorList>
            <person name="Thrash J.C."/>
            <person name="Cho J.C."/>
            <person name="Ferriera S."/>
            <person name="Johnson J."/>
            <person name="Vergin K.L."/>
            <person name="Giovannoni S.J."/>
        </authorList>
    </citation>
    <scope>NUCLEOTIDE SEQUENCE [LARGE SCALE GENOMIC DNA]</scope>
    <source>
        <strain evidence="6 7">HTCC2654</strain>
    </source>
</reference>
<proteinExistence type="predicted"/>
<keyword evidence="3" id="KW-0010">Activator</keyword>
<dbReference type="GO" id="GO:0006355">
    <property type="term" value="P:regulation of DNA-templated transcription"/>
    <property type="evidence" value="ECO:0007669"/>
    <property type="project" value="UniProtKB-ARBA"/>
</dbReference>
<sequence>MDHMDHRILRELKRDGRIANTQLAERVGLSPSACLRRVQAMEKSGVICGYRAVTDPTKMGTGFVAFLMVGLSDHSKKALERFERTMLACPEITECHNITGTAEYLLRVEAADLAAYKAIHTDVVSALDGVRQLTTHVVVGTPKDERG</sequence>
<dbReference type="GO" id="GO:0043565">
    <property type="term" value="F:sequence-specific DNA binding"/>
    <property type="evidence" value="ECO:0007669"/>
    <property type="project" value="InterPro"/>
</dbReference>
<dbReference type="Proteomes" id="UP000002931">
    <property type="component" value="Unassembled WGS sequence"/>
</dbReference>
<dbReference type="PROSITE" id="PS50956">
    <property type="entry name" value="HTH_ASNC_2"/>
    <property type="match status" value="1"/>
</dbReference>
<dbReference type="Pfam" id="PF13412">
    <property type="entry name" value="HTH_24"/>
    <property type="match status" value="1"/>
</dbReference>
<dbReference type="SMART" id="SM00344">
    <property type="entry name" value="HTH_ASNC"/>
    <property type="match status" value="1"/>
</dbReference>
<dbReference type="HOGENOM" id="CLU_091233_0_3_5"/>
<dbReference type="EMBL" id="AAMT01000009">
    <property type="protein sequence ID" value="EAQ12296.1"/>
    <property type="molecule type" value="Genomic_DNA"/>
</dbReference>
<comment type="caution">
    <text evidence="6">The sequence shown here is derived from an EMBL/GenBank/DDBJ whole genome shotgun (WGS) entry which is preliminary data.</text>
</comment>
<dbReference type="AlphaFoldDB" id="A3VHV5"/>
<dbReference type="PANTHER" id="PTHR30154:SF0">
    <property type="entry name" value="LEUCINE-RESPONSIVE REGULATORY PROTEIN"/>
    <property type="match status" value="1"/>
</dbReference>
<keyword evidence="1" id="KW-0805">Transcription regulation</keyword>
<dbReference type="Gene3D" id="3.30.70.920">
    <property type="match status" value="1"/>
</dbReference>
<dbReference type="SUPFAM" id="SSF54909">
    <property type="entry name" value="Dimeric alpha+beta barrel"/>
    <property type="match status" value="1"/>
</dbReference>
<dbReference type="SUPFAM" id="SSF46785">
    <property type="entry name" value="Winged helix' DNA-binding domain"/>
    <property type="match status" value="1"/>
</dbReference>
<dbReference type="InterPro" id="IPR036390">
    <property type="entry name" value="WH_DNA-bd_sf"/>
</dbReference>
<dbReference type="GO" id="GO:0006524">
    <property type="term" value="P:alanine catabolic process"/>
    <property type="evidence" value="ECO:0007669"/>
    <property type="project" value="TreeGrafter"/>
</dbReference>
<organism evidence="6 7">
    <name type="scientific">Maritimibacter alkaliphilus HTCC2654</name>
    <dbReference type="NCBI Taxonomy" id="314271"/>
    <lineage>
        <taxon>Bacteria</taxon>
        <taxon>Pseudomonadati</taxon>
        <taxon>Pseudomonadota</taxon>
        <taxon>Alphaproteobacteria</taxon>
        <taxon>Rhodobacterales</taxon>
        <taxon>Roseobacteraceae</taxon>
        <taxon>Maritimibacter</taxon>
    </lineage>
</organism>
<protein>
    <submittedName>
        <fullName evidence="6">Transcriptional regulator, AsnC family protein</fullName>
    </submittedName>
</protein>
<dbReference type="InterPro" id="IPR019885">
    <property type="entry name" value="Tscrpt_reg_HTH_AsnC-type_CS"/>
</dbReference>
<dbReference type="InterPro" id="IPR019888">
    <property type="entry name" value="Tscrpt_reg_AsnC-like"/>
</dbReference>
<dbReference type="InterPro" id="IPR011991">
    <property type="entry name" value="ArsR-like_HTH"/>
</dbReference>
<dbReference type="PANTHER" id="PTHR30154">
    <property type="entry name" value="LEUCINE-RESPONSIVE REGULATORY PROTEIN"/>
    <property type="match status" value="1"/>
</dbReference>
<dbReference type="InterPro" id="IPR019887">
    <property type="entry name" value="Tscrpt_reg_AsnC/Lrp_C"/>
</dbReference>
<dbReference type="InterPro" id="IPR011008">
    <property type="entry name" value="Dimeric_a/b-barrel"/>
</dbReference>
<evidence type="ECO:0000259" key="5">
    <source>
        <dbReference type="PROSITE" id="PS50956"/>
    </source>
</evidence>
<dbReference type="PRINTS" id="PR00033">
    <property type="entry name" value="HTHASNC"/>
</dbReference>
<accession>A3VHV5</accession>
<dbReference type="InterPro" id="IPR000485">
    <property type="entry name" value="AsnC-type_HTH_dom"/>
</dbReference>
<dbReference type="STRING" id="314271.RB2654_08822"/>
<gene>
    <name evidence="6" type="ORF">RB2654_08822</name>
</gene>
<evidence type="ECO:0000256" key="3">
    <source>
        <dbReference type="ARBA" id="ARBA00023159"/>
    </source>
</evidence>
<keyword evidence="4" id="KW-0804">Transcription</keyword>
<dbReference type="RefSeq" id="WP_008330626.1">
    <property type="nucleotide sequence ID" value="NZ_CH902578.1"/>
</dbReference>
<evidence type="ECO:0000256" key="1">
    <source>
        <dbReference type="ARBA" id="ARBA00023015"/>
    </source>
</evidence>
<dbReference type="GO" id="GO:0005829">
    <property type="term" value="C:cytosol"/>
    <property type="evidence" value="ECO:0007669"/>
    <property type="project" value="TreeGrafter"/>
</dbReference>
<evidence type="ECO:0000313" key="6">
    <source>
        <dbReference type="EMBL" id="EAQ12296.1"/>
    </source>
</evidence>
<dbReference type="Gene3D" id="1.10.10.10">
    <property type="entry name" value="Winged helix-like DNA-binding domain superfamily/Winged helix DNA-binding domain"/>
    <property type="match status" value="1"/>
</dbReference>
<keyword evidence="7" id="KW-1185">Reference proteome</keyword>
<dbReference type="CDD" id="cd00090">
    <property type="entry name" value="HTH_ARSR"/>
    <property type="match status" value="1"/>
</dbReference>
<dbReference type="InterPro" id="IPR036388">
    <property type="entry name" value="WH-like_DNA-bd_sf"/>
</dbReference>
<name>A3VHV5_9RHOB</name>